<gene>
    <name evidence="2" type="ORF">S12H4_23828</name>
</gene>
<dbReference type="PANTHER" id="PTHR34448:SF1">
    <property type="entry name" value="BLL6088 PROTEIN"/>
    <property type="match status" value="1"/>
</dbReference>
<reference evidence="2" key="1">
    <citation type="journal article" date="2014" name="Front. Microbiol.">
        <title>High frequency of phylogenetically diverse reductive dehalogenase-homologous genes in deep subseafloor sedimentary metagenomes.</title>
        <authorList>
            <person name="Kawai M."/>
            <person name="Futagami T."/>
            <person name="Toyoda A."/>
            <person name="Takaki Y."/>
            <person name="Nishi S."/>
            <person name="Hori S."/>
            <person name="Arai W."/>
            <person name="Tsubouchi T."/>
            <person name="Morono Y."/>
            <person name="Uchiyama I."/>
            <person name="Ito T."/>
            <person name="Fujiyama A."/>
            <person name="Inagaki F."/>
            <person name="Takami H."/>
        </authorList>
    </citation>
    <scope>NUCLEOTIDE SEQUENCE</scope>
    <source>
        <strain evidence="2">Expedition CK06-06</strain>
    </source>
</reference>
<comment type="caution">
    <text evidence="2">The sequence shown here is derived from an EMBL/GenBank/DDBJ whole genome shotgun (WGS) entry which is preliminary data.</text>
</comment>
<organism evidence="2">
    <name type="scientific">marine sediment metagenome</name>
    <dbReference type="NCBI Taxonomy" id="412755"/>
    <lineage>
        <taxon>unclassified sequences</taxon>
        <taxon>metagenomes</taxon>
        <taxon>ecological metagenomes</taxon>
    </lineage>
</organism>
<proteinExistence type="predicted"/>
<sequence length="186" mass="21336">RSDCDVTSLIDKESYKRTKIKSGSYANFPSGEAFVTPEGIKGTAIGDVVINVDQSYVIPEKRPIILEFTEKGYKVLKAPLKIKKAMVKERKEAWQKIKDLEKSKALPKDIINIYKKSFWKVGEFSINTNPKAKLCNYLIVNEKIARMIHIALGLGYEPDRKTTYHWDIVINSPRQKLDIYGVDKKR</sequence>
<feature type="non-terminal residue" evidence="2">
    <location>
        <position position="1"/>
    </location>
</feature>
<evidence type="ECO:0000313" key="2">
    <source>
        <dbReference type="EMBL" id="GAI73338.1"/>
    </source>
</evidence>
<feature type="non-terminal residue" evidence="2">
    <location>
        <position position="186"/>
    </location>
</feature>
<dbReference type="PANTHER" id="PTHR34448">
    <property type="entry name" value="AMINOPEPTIDASE"/>
    <property type="match status" value="1"/>
</dbReference>
<accession>X1QYH5</accession>
<dbReference type="AlphaFoldDB" id="X1QYH5"/>
<protein>
    <submittedName>
        <fullName evidence="2">Uncharacterized protein</fullName>
    </submittedName>
</protein>
<dbReference type="InterPro" id="IPR052170">
    <property type="entry name" value="M29_Exopeptidase"/>
</dbReference>
<name>X1QYH5_9ZZZZ</name>
<keyword evidence="1" id="KW-0479">Metal-binding</keyword>
<evidence type="ECO:0000256" key="1">
    <source>
        <dbReference type="ARBA" id="ARBA00022723"/>
    </source>
</evidence>
<dbReference type="GO" id="GO:0046872">
    <property type="term" value="F:metal ion binding"/>
    <property type="evidence" value="ECO:0007669"/>
    <property type="project" value="UniProtKB-KW"/>
</dbReference>
<dbReference type="EMBL" id="BARW01012745">
    <property type="protein sequence ID" value="GAI73338.1"/>
    <property type="molecule type" value="Genomic_DNA"/>
</dbReference>
<dbReference type="SUPFAM" id="SSF144052">
    <property type="entry name" value="Thermophilic metalloprotease-like"/>
    <property type="match status" value="1"/>
</dbReference>